<dbReference type="PANTHER" id="PTHR22683">
    <property type="entry name" value="SPORULATION PROTEIN RELATED"/>
    <property type="match status" value="1"/>
</dbReference>
<evidence type="ECO:0000256" key="9">
    <source>
        <dbReference type="PROSITE-ProRule" id="PRU00289"/>
    </source>
</evidence>
<comment type="subcellular location">
    <subcellularLocation>
        <location evidence="1">Cell membrane</location>
        <topology evidence="1">Multi-pass membrane protein</topology>
    </subcellularLocation>
</comment>
<dbReference type="NCBIfam" id="TIGR03925">
    <property type="entry name" value="T7SS_EccC_b"/>
    <property type="match status" value="1"/>
</dbReference>
<dbReference type="SUPFAM" id="SSF52540">
    <property type="entry name" value="P-loop containing nucleoside triphosphate hydrolases"/>
    <property type="match status" value="3"/>
</dbReference>
<dbReference type="InterPro" id="IPR023836">
    <property type="entry name" value="EccCa-like_Actinobacteria"/>
</dbReference>
<dbReference type="NCBIfam" id="TIGR03924">
    <property type="entry name" value="T7SS_EccC_a"/>
    <property type="match status" value="1"/>
</dbReference>
<evidence type="ECO:0000256" key="1">
    <source>
        <dbReference type="ARBA" id="ARBA00004651"/>
    </source>
</evidence>
<dbReference type="Proteomes" id="UP000658656">
    <property type="component" value="Unassembled WGS sequence"/>
</dbReference>
<feature type="domain" description="FtsK" evidence="12">
    <location>
        <begin position="461"/>
        <end position="661"/>
    </location>
</feature>
<name>A0A8H9IX34_9PSEU</name>
<keyword evidence="6 9" id="KW-0067">ATP-binding</keyword>
<accession>A0A8H9IX34</accession>
<evidence type="ECO:0000256" key="11">
    <source>
        <dbReference type="SAM" id="Phobius"/>
    </source>
</evidence>
<dbReference type="Pfam" id="PF01580">
    <property type="entry name" value="FtsK_SpoIIIE"/>
    <property type="match status" value="2"/>
</dbReference>
<keyword evidence="7 11" id="KW-1133">Transmembrane helix</keyword>
<evidence type="ECO:0000313" key="14">
    <source>
        <dbReference type="Proteomes" id="UP000658656"/>
    </source>
</evidence>
<feature type="domain" description="FtsK" evidence="12">
    <location>
        <begin position="1102"/>
        <end position="1290"/>
    </location>
</feature>
<feature type="region of interest" description="Disordered" evidence="10">
    <location>
        <begin position="720"/>
        <end position="744"/>
    </location>
</feature>
<dbReference type="PANTHER" id="PTHR22683:SF1">
    <property type="entry name" value="TYPE VII SECRETION SYSTEM PROTEIN ESSC"/>
    <property type="match status" value="1"/>
</dbReference>
<dbReference type="InterPro" id="IPR002543">
    <property type="entry name" value="FtsK_dom"/>
</dbReference>
<keyword evidence="2" id="KW-1003">Cell membrane</keyword>
<dbReference type="EMBL" id="BNAV01000002">
    <property type="protein sequence ID" value="GHF44787.1"/>
    <property type="molecule type" value="Genomic_DNA"/>
</dbReference>
<dbReference type="SMART" id="SM00382">
    <property type="entry name" value="AAA"/>
    <property type="match status" value="3"/>
</dbReference>
<keyword evidence="5 9" id="KW-0547">Nucleotide-binding</keyword>
<reference evidence="13" key="2">
    <citation type="submission" date="2020-09" db="EMBL/GenBank/DDBJ databases">
        <authorList>
            <person name="Sun Q."/>
            <person name="Zhou Y."/>
        </authorList>
    </citation>
    <scope>NUCLEOTIDE SEQUENCE</scope>
    <source>
        <strain evidence="13">CGMCC 4.7679</strain>
    </source>
</reference>
<dbReference type="PROSITE" id="PS50901">
    <property type="entry name" value="FTSK"/>
    <property type="match status" value="3"/>
</dbReference>
<dbReference type="InterPro" id="IPR050206">
    <property type="entry name" value="FtsK/SpoIIIE/SftA"/>
</dbReference>
<feature type="domain" description="FtsK" evidence="12">
    <location>
        <begin position="819"/>
        <end position="1010"/>
    </location>
</feature>
<feature type="binding site" evidence="9">
    <location>
        <begin position="484"/>
        <end position="491"/>
    </location>
    <ligand>
        <name>ATP</name>
        <dbReference type="ChEBI" id="CHEBI:30616"/>
    </ligand>
</feature>
<feature type="compositionally biased region" description="Acidic residues" evidence="10">
    <location>
        <begin position="734"/>
        <end position="743"/>
    </location>
</feature>
<keyword evidence="14" id="KW-1185">Reference proteome</keyword>
<evidence type="ECO:0000313" key="13">
    <source>
        <dbReference type="EMBL" id="GHF44787.1"/>
    </source>
</evidence>
<dbReference type="RefSeq" id="WP_145937594.1">
    <property type="nucleotide sequence ID" value="NZ_BNAV01000002.1"/>
</dbReference>
<evidence type="ECO:0000256" key="10">
    <source>
        <dbReference type="SAM" id="MobiDB-lite"/>
    </source>
</evidence>
<evidence type="ECO:0000256" key="6">
    <source>
        <dbReference type="ARBA" id="ARBA00022840"/>
    </source>
</evidence>
<proteinExistence type="predicted"/>
<gene>
    <name evidence="13" type="ORF">GCM10017566_17270</name>
</gene>
<dbReference type="GO" id="GO:0005524">
    <property type="term" value="F:ATP binding"/>
    <property type="evidence" value="ECO:0007669"/>
    <property type="project" value="UniProtKB-UniRule"/>
</dbReference>
<dbReference type="InterPro" id="IPR003593">
    <property type="entry name" value="AAA+_ATPase"/>
</dbReference>
<evidence type="ECO:0000256" key="3">
    <source>
        <dbReference type="ARBA" id="ARBA00022692"/>
    </source>
</evidence>
<dbReference type="GO" id="GO:0005886">
    <property type="term" value="C:plasma membrane"/>
    <property type="evidence" value="ECO:0007669"/>
    <property type="project" value="UniProtKB-SubCell"/>
</dbReference>
<organism evidence="13 14">
    <name type="scientific">Amycolatopsis bartoniae</name>
    <dbReference type="NCBI Taxonomy" id="941986"/>
    <lineage>
        <taxon>Bacteria</taxon>
        <taxon>Bacillati</taxon>
        <taxon>Actinomycetota</taxon>
        <taxon>Actinomycetes</taxon>
        <taxon>Pseudonocardiales</taxon>
        <taxon>Pseudonocardiaceae</taxon>
        <taxon>Amycolatopsis</taxon>
    </lineage>
</organism>
<keyword evidence="4" id="KW-0677">Repeat</keyword>
<keyword evidence="8 11" id="KW-0472">Membrane</keyword>
<dbReference type="GO" id="GO:0003677">
    <property type="term" value="F:DNA binding"/>
    <property type="evidence" value="ECO:0007669"/>
    <property type="project" value="InterPro"/>
</dbReference>
<evidence type="ECO:0000256" key="4">
    <source>
        <dbReference type="ARBA" id="ARBA00022737"/>
    </source>
</evidence>
<feature type="binding site" evidence="9">
    <location>
        <begin position="1124"/>
        <end position="1131"/>
    </location>
    <ligand>
        <name>ATP</name>
        <dbReference type="ChEBI" id="CHEBI:30616"/>
    </ligand>
</feature>
<feature type="binding site" evidence="9">
    <location>
        <begin position="837"/>
        <end position="844"/>
    </location>
    <ligand>
        <name>ATP</name>
        <dbReference type="ChEBI" id="CHEBI:30616"/>
    </ligand>
</feature>
<feature type="transmembrane region" description="Helical" evidence="11">
    <location>
        <begin position="66"/>
        <end position="87"/>
    </location>
</feature>
<dbReference type="Gene3D" id="3.40.50.300">
    <property type="entry name" value="P-loop containing nucleotide triphosphate hydrolases"/>
    <property type="match status" value="3"/>
</dbReference>
<evidence type="ECO:0000256" key="2">
    <source>
        <dbReference type="ARBA" id="ARBA00022475"/>
    </source>
</evidence>
<dbReference type="InterPro" id="IPR027417">
    <property type="entry name" value="P-loop_NTPase"/>
</dbReference>
<dbReference type="OrthoDB" id="9807790at2"/>
<comment type="caution">
    <text evidence="13">The sequence shown here is derived from an EMBL/GenBank/DDBJ whole genome shotgun (WGS) entry which is preliminary data.</text>
</comment>
<keyword evidence="3 11" id="KW-0812">Transmembrane</keyword>
<sequence>MSTILFARRARRPKPAAPSSEIEIQEPPAVPEDTGGGISNVLLYAPMGLGSMAMVMMFVRPGSGTMSYIGGGMMVLSVAGMLVAQLLRSSVTHKQKLHGHRRDYIRYLTQLRTRVRDSLTAQQKAARWIHPDPHALWSMALGYRLWERRPAHDDFGEVRIGQGTQRSTLKLLPPDTKPIEDLEPLAAHALRRFLRAYSTLPNAPIAVYLRGFGQIQFSGDDEAVLGMVRAIIGQFATAHAPGDARIAVCATEERMERWDWLKWLPHNQDPESRDAAGARRLVTDGIAEVELLLGGPAFTGRPRFEADTPVTASEPFVILIVDGVRVPEDHRIADEGYRNAVVLDVSGSLPWQQRPGVLFLEVEKEEARTVSFDRLGKPHAKPLCRPDSLSEISAAALARTMARFRVGEVSEDDQEPMAADYDLAGLLGLGDVATFEPTKYRRERMTSKRRLRVPIGIAGSGTPLELDIKEAAEDGMGPHGLCVGATGSGKSELLRTLVLALATTHSSEDLNFVLVDFKGGAAFLGFDELPHTSAVITNLVDELELVDRMQDALTGELNRRQEYLRAAGNYASRRDYEAARAAGAPLEPMPALFIVVDEFSEMLSSKPEFIDVFAMIGRLGRSLGVHLLLASQRLDEGRIHKVETHLSYRIGLRTFSAMESRSVIGVPDAYELPNSPGNGYLRPDTQTLVRFKGAYSSAPYRAKRQQRVLDSVEQHIVPFGTKYIEPPTNHEPEPEPEPEDEGQDSSLTMLDVLIERLKGVGPRAHQVWLPPLKQSATLDQLLPPLVDHPELGPRPVGDLHTADLTVPVGLIDLPAQQKRELLTADLSGAKGNVAVVGGPQSGKSTLLRTLIAGLALTHTAEEAQFYCLDFGGTLTALASLPHVGSIANRLDRDRVTRTVLEVTNLMARREAIFAEHNIDSMASYRRARKQGRYKDIDPYGDVFLVVDGWYTVRQDFEDVEERFTELAARGLSFGIHLVIASNRWSEMRPWLRDVMGTRFELKLGDPVDSEVNSRFAATVPAIPGRGITPDRLHFLAALPRIDGQSTTDDLAEATVELAEALALPTAPSAPKVRLLPHKLSVRELPGPTAPSPSAEMRMVLGIEDVELGPQWHDFDASPHLLIYGDAETGKTNLLRHIARSVVAHHSKDEARVMFGDFRRELHDCIPAEHQLEYAVGAEALEKSIAGASQAIAQRIPGPEISPSRLPKRDWWKGGRLYIIIDDFELAEGGSGGGGPLQPLLPLLPQAADIGVHVIVARSTAGASRSMMNPAIRRMWELGTPALLLSCPKSEGAFLGNLKPRTLPPGRAQFVNRRRSVRLVQTPLVPRNGEPGQG</sequence>
<evidence type="ECO:0000256" key="8">
    <source>
        <dbReference type="ARBA" id="ARBA00023136"/>
    </source>
</evidence>
<protein>
    <submittedName>
        <fullName evidence="13">Type VII secretion protein EccC</fullName>
    </submittedName>
</protein>
<evidence type="ECO:0000256" key="7">
    <source>
        <dbReference type="ARBA" id="ARBA00022989"/>
    </source>
</evidence>
<evidence type="ECO:0000259" key="12">
    <source>
        <dbReference type="PROSITE" id="PS50901"/>
    </source>
</evidence>
<feature type="region of interest" description="Disordered" evidence="10">
    <location>
        <begin position="9"/>
        <end position="33"/>
    </location>
</feature>
<evidence type="ECO:0000256" key="5">
    <source>
        <dbReference type="ARBA" id="ARBA00022741"/>
    </source>
</evidence>
<reference evidence="13" key="1">
    <citation type="journal article" date="2014" name="Int. J. Syst. Evol. Microbiol.">
        <title>Complete genome sequence of Corynebacterium casei LMG S-19264T (=DSM 44701T), isolated from a smear-ripened cheese.</title>
        <authorList>
            <consortium name="US DOE Joint Genome Institute (JGI-PGF)"/>
            <person name="Walter F."/>
            <person name="Albersmeier A."/>
            <person name="Kalinowski J."/>
            <person name="Ruckert C."/>
        </authorList>
    </citation>
    <scope>NUCLEOTIDE SEQUENCE</scope>
    <source>
        <strain evidence="13">CGMCC 4.7679</strain>
    </source>
</reference>
<dbReference type="InterPro" id="IPR023837">
    <property type="entry name" value="EccCb-like_Actinobacteria"/>
</dbReference>